<dbReference type="Pfam" id="PF00384">
    <property type="entry name" value="Molybdopterin"/>
    <property type="match status" value="1"/>
</dbReference>
<feature type="domain" description="2Fe-2S ferredoxin-type" evidence="14">
    <location>
        <begin position="2"/>
        <end position="80"/>
    </location>
</feature>
<dbReference type="Pfam" id="PF04879">
    <property type="entry name" value="Molybdop_Fe4S4"/>
    <property type="match status" value="1"/>
</dbReference>
<dbReference type="PROSITE" id="PS00641">
    <property type="entry name" value="COMPLEX1_75K_1"/>
    <property type="match status" value="1"/>
</dbReference>
<dbReference type="Pfam" id="PF13510">
    <property type="entry name" value="Fer2_4"/>
    <property type="match status" value="1"/>
</dbReference>
<keyword evidence="7 12" id="KW-1278">Translocase</keyword>
<dbReference type="SMART" id="SM00929">
    <property type="entry name" value="NADH-G_4Fe-4S_3"/>
    <property type="match status" value="1"/>
</dbReference>
<dbReference type="Gene3D" id="2.20.25.90">
    <property type="entry name" value="ADC-like domains"/>
    <property type="match status" value="1"/>
</dbReference>
<protein>
    <recommendedName>
        <fullName evidence="12">NADH-quinone oxidoreductase</fullName>
        <ecNumber evidence="12">7.1.1.-</ecNumber>
    </recommendedName>
</protein>
<dbReference type="Proteomes" id="UP000663651">
    <property type="component" value="Chromosome"/>
</dbReference>
<evidence type="ECO:0000256" key="7">
    <source>
        <dbReference type="ARBA" id="ARBA00022967"/>
    </source>
</evidence>
<dbReference type="EMBL" id="CP071382">
    <property type="protein sequence ID" value="QSV46641.1"/>
    <property type="molecule type" value="Genomic_DNA"/>
</dbReference>
<comment type="catalytic activity">
    <reaction evidence="11 12">
        <text>a quinone + NADH + 5 H(+)(in) = a quinol + NAD(+) + 4 H(+)(out)</text>
        <dbReference type="Rhea" id="RHEA:57888"/>
        <dbReference type="ChEBI" id="CHEBI:15378"/>
        <dbReference type="ChEBI" id="CHEBI:24646"/>
        <dbReference type="ChEBI" id="CHEBI:57540"/>
        <dbReference type="ChEBI" id="CHEBI:57945"/>
        <dbReference type="ChEBI" id="CHEBI:132124"/>
    </reaction>
</comment>
<dbReference type="InterPro" id="IPR036010">
    <property type="entry name" value="2Fe-2S_ferredoxin-like_sf"/>
</dbReference>
<evidence type="ECO:0000256" key="10">
    <source>
        <dbReference type="ARBA" id="ARBA00023027"/>
    </source>
</evidence>
<keyword evidence="4 12" id="KW-0001">2Fe-2S</keyword>
<evidence type="ECO:0000256" key="11">
    <source>
        <dbReference type="ARBA" id="ARBA00047712"/>
    </source>
</evidence>
<keyword evidence="5 12" id="KW-0874">Quinone</keyword>
<evidence type="ECO:0000256" key="4">
    <source>
        <dbReference type="ARBA" id="ARBA00022714"/>
    </source>
</evidence>
<dbReference type="SUPFAM" id="SSF53706">
    <property type="entry name" value="Formate dehydrogenase/DMSO reductase, domains 1-3"/>
    <property type="match status" value="1"/>
</dbReference>
<evidence type="ECO:0000259" key="15">
    <source>
        <dbReference type="PROSITE" id="PS51669"/>
    </source>
</evidence>
<feature type="domain" description="4Fe-4S His(Cys)3-ligated-type" evidence="16">
    <location>
        <begin position="80"/>
        <end position="119"/>
    </location>
</feature>
<evidence type="ECO:0000256" key="2">
    <source>
        <dbReference type="ARBA" id="ARBA00005404"/>
    </source>
</evidence>
<dbReference type="Gene3D" id="3.40.50.740">
    <property type="match status" value="2"/>
</dbReference>
<evidence type="ECO:0000259" key="16">
    <source>
        <dbReference type="PROSITE" id="PS51839"/>
    </source>
</evidence>
<feature type="domain" description="4Fe-4S Mo/W bis-MGD-type" evidence="15">
    <location>
        <begin position="217"/>
        <end position="273"/>
    </location>
</feature>
<dbReference type="InterPro" id="IPR006656">
    <property type="entry name" value="Mopterin_OxRdtase"/>
</dbReference>
<dbReference type="PROSITE" id="PS00643">
    <property type="entry name" value="COMPLEX1_75K_3"/>
    <property type="match status" value="1"/>
</dbReference>
<dbReference type="Pfam" id="PF10588">
    <property type="entry name" value="NADH-G_4Fe-4S_3"/>
    <property type="match status" value="1"/>
</dbReference>
<comment type="function">
    <text evidence="12">NDH-1 shuttles electrons from NADH, via FMN and iron-sulfur (Fe-S) centers, to quinones in the respiratory chain. Couples the redox reaction to proton translocation (for every two electrons transferred, four hydrogen ions are translocated across the cytoplasmic membrane), and thus conserves the redox energy in a proton gradient.</text>
</comment>
<accession>A0ABX7Q692</accession>
<dbReference type="SUPFAM" id="SSF54862">
    <property type="entry name" value="4Fe-4S ferredoxins"/>
    <property type="match status" value="1"/>
</dbReference>
<keyword evidence="3 12" id="KW-0004">4Fe-4S</keyword>
<keyword evidence="18" id="KW-1185">Reference proteome</keyword>
<keyword evidence="17" id="KW-0560">Oxidoreductase</keyword>
<dbReference type="InterPro" id="IPR054351">
    <property type="entry name" value="NADH_UbQ_OxRdtase_ferredoxin"/>
</dbReference>
<name>A0ABX7Q692_9BACT</name>
<dbReference type="Gene3D" id="3.40.228.10">
    <property type="entry name" value="Dimethylsulfoxide Reductase, domain 2"/>
    <property type="match status" value="1"/>
</dbReference>
<comment type="cofactor">
    <cofactor evidence="1 12">
        <name>[4Fe-4S] cluster</name>
        <dbReference type="ChEBI" id="CHEBI:49883"/>
    </cofactor>
</comment>
<evidence type="ECO:0000256" key="6">
    <source>
        <dbReference type="ARBA" id="ARBA00022723"/>
    </source>
</evidence>
<evidence type="ECO:0000259" key="14">
    <source>
        <dbReference type="PROSITE" id="PS51085"/>
    </source>
</evidence>
<gene>
    <name evidence="17" type="primary">nuoG</name>
    <name evidence="17" type="ORF">JZM60_05005</name>
</gene>
<dbReference type="InterPro" id="IPR001041">
    <property type="entry name" value="2Fe-2S_ferredoxin-type"/>
</dbReference>
<keyword evidence="9 12" id="KW-0411">Iron-sulfur</keyword>
<dbReference type="GO" id="GO:0016491">
    <property type="term" value="F:oxidoreductase activity"/>
    <property type="evidence" value="ECO:0007669"/>
    <property type="project" value="UniProtKB-KW"/>
</dbReference>
<dbReference type="PANTHER" id="PTHR43105">
    <property type="entry name" value="RESPIRATORY NITRATE REDUCTASE"/>
    <property type="match status" value="1"/>
</dbReference>
<dbReference type="CDD" id="cd00207">
    <property type="entry name" value="fer2"/>
    <property type="match status" value="1"/>
</dbReference>
<comment type="similarity">
    <text evidence="2 12">Belongs to the complex I 75 kDa subunit family.</text>
</comment>
<evidence type="ECO:0000256" key="3">
    <source>
        <dbReference type="ARBA" id="ARBA00022485"/>
    </source>
</evidence>
<proteinExistence type="inferred from homology"/>
<dbReference type="InterPro" id="IPR010228">
    <property type="entry name" value="NADH_UbQ_OxRdtase_Gsu"/>
</dbReference>
<dbReference type="NCBIfam" id="TIGR01973">
    <property type="entry name" value="NuoG"/>
    <property type="match status" value="1"/>
</dbReference>
<dbReference type="Gene3D" id="3.10.20.740">
    <property type="match status" value="1"/>
</dbReference>
<dbReference type="InterPro" id="IPR000283">
    <property type="entry name" value="NADH_UbQ_OxRdtase_75kDa_su_CS"/>
</dbReference>
<keyword evidence="10 12" id="KW-0520">NAD</keyword>
<evidence type="ECO:0000256" key="8">
    <source>
        <dbReference type="ARBA" id="ARBA00023004"/>
    </source>
</evidence>
<evidence type="ECO:0000313" key="17">
    <source>
        <dbReference type="EMBL" id="QSV46641.1"/>
    </source>
</evidence>
<evidence type="ECO:0000256" key="9">
    <source>
        <dbReference type="ARBA" id="ARBA00023014"/>
    </source>
</evidence>
<keyword evidence="8 12" id="KW-0408">Iron</keyword>
<keyword evidence="6 12" id="KW-0479">Metal-binding</keyword>
<dbReference type="InterPro" id="IPR006963">
    <property type="entry name" value="Mopterin_OxRdtase_4Fe-4S_dom"/>
</dbReference>
<feature type="region of interest" description="Disordered" evidence="13">
    <location>
        <begin position="579"/>
        <end position="600"/>
    </location>
</feature>
<dbReference type="SUPFAM" id="SSF54292">
    <property type="entry name" value="2Fe-2S ferredoxin-like"/>
    <property type="match status" value="1"/>
</dbReference>
<evidence type="ECO:0000256" key="5">
    <source>
        <dbReference type="ARBA" id="ARBA00022719"/>
    </source>
</evidence>
<evidence type="ECO:0000256" key="13">
    <source>
        <dbReference type="SAM" id="MobiDB-lite"/>
    </source>
</evidence>
<organism evidence="17 18">
    <name type="scientific">Geobacter benzoatilyticus</name>
    <dbReference type="NCBI Taxonomy" id="2815309"/>
    <lineage>
        <taxon>Bacteria</taxon>
        <taxon>Pseudomonadati</taxon>
        <taxon>Thermodesulfobacteriota</taxon>
        <taxon>Desulfuromonadia</taxon>
        <taxon>Geobacterales</taxon>
        <taxon>Geobacteraceae</taxon>
        <taxon>Geobacter</taxon>
    </lineage>
</organism>
<sequence length="642" mass="69438">MPKLIIDHITVEVPAGTSVLEAAKTVGIWIPHFCYHPALGSVGACRLCAVKLLDGPVKGIQMSCMLPAQDGMVVSTTDPDALKMRSLVIEWLMTNHPHDCPVCDEGGECLLQDYTVAGGHGIRRFEGKKRTHVNQELGPYIQHEMNRCIQCYRCVRFYQEYAGGSDFGVMGSARRVYYGRFQEGTLESPFSGNLVDICPTGVFTDKTARFRARYWDYEMAPSVCPWCSLGCNTVPAARYRELLKTMARENPAVNGHFICDRGRFGNAAVNDPARPRVPLVDGEEVSWDAALDALMLRVTELGDTYGPGSLAVVGSPRLALEGNILLARLAEALGAGHLCYFAGREEGARVSAAASLLSGSNAASMADVRNADCVVILEADLRAEGPMMLLAVRQAWRHGAPVFLVGNHSPLDQARTVSMEAIELSFLEEVPLAIFERPVVICGTRNNTPAAIELLARAEAKIACLLPGPNAFGAGLLAQEHGSVSLEEAVASGGVKGIIAIEADIPEDLPARVPFLVAADWLPTETVRQAGIVLPTAAWVEADGTYVNNEGRAQRFRKAMASGFPIRGLPARYHASPDKPVPFHPPRVHRSAPPGGEPRPAWRIVAELTKRCGGDTVAEPFEGRWEVLRGLDPEGKGVRLQP</sequence>
<evidence type="ECO:0000313" key="18">
    <source>
        <dbReference type="Proteomes" id="UP000663651"/>
    </source>
</evidence>
<dbReference type="InterPro" id="IPR050123">
    <property type="entry name" value="Prok_molybdopt-oxidoreductase"/>
</dbReference>
<evidence type="ECO:0000256" key="12">
    <source>
        <dbReference type="RuleBase" id="RU003525"/>
    </source>
</evidence>
<evidence type="ECO:0000256" key="1">
    <source>
        <dbReference type="ARBA" id="ARBA00001966"/>
    </source>
</evidence>
<reference evidence="17 18" key="1">
    <citation type="submission" date="2021-03" db="EMBL/GenBank/DDBJ databases">
        <title>Geobacter metallireducens gen. nov. sp. nov., a microorganism capable of coupling the complete oxidation of organic compounds to the reduction of iron and other metals.</title>
        <authorList>
            <person name="Li Y."/>
        </authorList>
    </citation>
    <scope>NUCLEOTIDE SEQUENCE [LARGE SCALE GENOMIC DNA]</scope>
    <source>
        <strain evidence="17 18">Jerry-YX</strain>
    </source>
</reference>
<dbReference type="PROSITE" id="PS00642">
    <property type="entry name" value="COMPLEX1_75K_2"/>
    <property type="match status" value="1"/>
</dbReference>
<dbReference type="Pfam" id="PF22117">
    <property type="entry name" value="Fer4_Nqo3"/>
    <property type="match status" value="1"/>
</dbReference>
<comment type="cofactor">
    <cofactor evidence="12">
        <name>[2Fe-2S] cluster</name>
        <dbReference type="ChEBI" id="CHEBI:190135"/>
    </cofactor>
    <text evidence="12">Binds 1 [2Fe-2S] cluster per subunit.</text>
</comment>
<dbReference type="InterPro" id="IPR019574">
    <property type="entry name" value="NADH_UbQ_OxRdtase_Gsu_4Fe4S-bd"/>
</dbReference>
<dbReference type="EC" id="7.1.1.-" evidence="12"/>
<dbReference type="PROSITE" id="PS51669">
    <property type="entry name" value="4FE4S_MOW_BIS_MGD"/>
    <property type="match status" value="1"/>
</dbReference>
<dbReference type="RefSeq" id="WP_207164420.1">
    <property type="nucleotide sequence ID" value="NZ_CP071382.1"/>
</dbReference>
<dbReference type="PANTHER" id="PTHR43105:SF10">
    <property type="entry name" value="NADH-QUINONE OXIDOREDUCTASE SUBUNIT G"/>
    <property type="match status" value="1"/>
</dbReference>
<dbReference type="PROSITE" id="PS51085">
    <property type="entry name" value="2FE2S_FER_2"/>
    <property type="match status" value="1"/>
</dbReference>
<dbReference type="PROSITE" id="PS51839">
    <property type="entry name" value="4FE4S_HC3"/>
    <property type="match status" value="1"/>
</dbReference>
<dbReference type="SMART" id="SM00926">
    <property type="entry name" value="Molybdop_Fe4S4"/>
    <property type="match status" value="1"/>
</dbReference>